<dbReference type="PANTHER" id="PTHR11358">
    <property type="entry name" value="ARGINASE/AGMATINASE"/>
    <property type="match status" value="1"/>
</dbReference>
<evidence type="ECO:0000256" key="3">
    <source>
        <dbReference type="PROSITE-ProRule" id="PRU00742"/>
    </source>
</evidence>
<dbReference type="EMBL" id="CP054140">
    <property type="protein sequence ID" value="QQG66273.1"/>
    <property type="molecule type" value="Genomic_DNA"/>
</dbReference>
<dbReference type="Proteomes" id="UP000596092">
    <property type="component" value="Chromosome"/>
</dbReference>
<protein>
    <submittedName>
        <fullName evidence="4">Arginase family protein</fullName>
    </submittedName>
</protein>
<dbReference type="GO" id="GO:0008783">
    <property type="term" value="F:agmatinase activity"/>
    <property type="evidence" value="ECO:0007669"/>
    <property type="project" value="TreeGrafter"/>
</dbReference>
<sequence>MDFLNLPSKKSFYNAAKAVIFPVPFRGTGRTAGMEKGPESILQASHTLFPYDVETDTDLNELALFTLEPIACPEQPHDALDDLAGQGSSHFKKGKLVAALGGSHMISEGLVRAAMTRENNLSILHLGAHPHHIDPVTGKPDTMARIKETCMVSHVGIRSMSKAEKKKIHIDNLVFARDLYNNGLNAAVDAIDILSETVYLAINLDILDPAYMPAVVHPEPGGLDWYTLNNLIRMVAREKTIIGFDVTGLVPQKQGLPAHILAAKLVYKTLIYCLRSNR</sequence>
<dbReference type="GO" id="GO:0046872">
    <property type="term" value="F:metal ion binding"/>
    <property type="evidence" value="ECO:0007669"/>
    <property type="project" value="UniProtKB-KW"/>
</dbReference>
<evidence type="ECO:0000313" key="4">
    <source>
        <dbReference type="EMBL" id="QQG66273.1"/>
    </source>
</evidence>
<keyword evidence="5" id="KW-1185">Reference proteome</keyword>
<dbReference type="PIRSF" id="PIRSF036979">
    <property type="entry name" value="Arginase"/>
    <property type="match status" value="1"/>
</dbReference>
<keyword evidence="1" id="KW-0479">Metal-binding</keyword>
<dbReference type="AlphaFoldDB" id="A0A7T6AR89"/>
<organism evidence="4 5">
    <name type="scientific">Desulfobulbus oligotrophicus</name>
    <dbReference type="NCBI Taxonomy" id="1909699"/>
    <lineage>
        <taxon>Bacteria</taxon>
        <taxon>Pseudomonadati</taxon>
        <taxon>Thermodesulfobacteriota</taxon>
        <taxon>Desulfobulbia</taxon>
        <taxon>Desulfobulbales</taxon>
        <taxon>Desulfobulbaceae</taxon>
        <taxon>Desulfobulbus</taxon>
    </lineage>
</organism>
<dbReference type="InterPro" id="IPR023696">
    <property type="entry name" value="Ureohydrolase_dom_sf"/>
</dbReference>
<dbReference type="RefSeq" id="WP_199262274.1">
    <property type="nucleotide sequence ID" value="NZ_CP054140.1"/>
</dbReference>
<evidence type="ECO:0000256" key="2">
    <source>
        <dbReference type="ARBA" id="ARBA00022801"/>
    </source>
</evidence>
<dbReference type="Gene3D" id="3.40.800.10">
    <property type="entry name" value="Ureohydrolase domain"/>
    <property type="match status" value="1"/>
</dbReference>
<dbReference type="InterPro" id="IPR006035">
    <property type="entry name" value="Ureohydrolase"/>
</dbReference>
<reference evidence="4 5" key="1">
    <citation type="submission" date="2020-05" db="EMBL/GenBank/DDBJ databases">
        <title>Complete genome of Desulfobulbus oligotrophicus.</title>
        <authorList>
            <person name="Podar M."/>
        </authorList>
    </citation>
    <scope>NUCLEOTIDE SEQUENCE [LARGE SCALE GENOMIC DNA]</scope>
    <source>
        <strain evidence="4 5">Prop6</strain>
    </source>
</reference>
<proteinExistence type="inferred from homology"/>
<dbReference type="GO" id="GO:0033389">
    <property type="term" value="P:putrescine biosynthetic process from arginine, via agmatine"/>
    <property type="evidence" value="ECO:0007669"/>
    <property type="project" value="TreeGrafter"/>
</dbReference>
<name>A0A7T6AR89_9BACT</name>
<dbReference type="PROSITE" id="PS51409">
    <property type="entry name" value="ARGINASE_2"/>
    <property type="match status" value="1"/>
</dbReference>
<dbReference type="PANTHER" id="PTHR11358:SF26">
    <property type="entry name" value="GUANIDINO ACID HYDROLASE, MITOCHONDRIAL"/>
    <property type="match status" value="1"/>
</dbReference>
<dbReference type="SUPFAM" id="SSF52768">
    <property type="entry name" value="Arginase/deacetylase"/>
    <property type="match status" value="1"/>
</dbReference>
<evidence type="ECO:0000256" key="1">
    <source>
        <dbReference type="ARBA" id="ARBA00022723"/>
    </source>
</evidence>
<evidence type="ECO:0000313" key="5">
    <source>
        <dbReference type="Proteomes" id="UP000596092"/>
    </source>
</evidence>
<keyword evidence="2" id="KW-0378">Hydrolase</keyword>
<gene>
    <name evidence="4" type="ORF">HP555_10570</name>
</gene>
<accession>A0A7T6AR89</accession>
<dbReference type="KEGG" id="dog:HP555_10570"/>
<dbReference type="Pfam" id="PF00491">
    <property type="entry name" value="Arginase"/>
    <property type="match status" value="1"/>
</dbReference>
<comment type="similarity">
    <text evidence="3">Belongs to the arginase family.</text>
</comment>